<dbReference type="AlphaFoldDB" id="A0A1T4JP24"/>
<dbReference type="EMBL" id="FUWL01000003">
    <property type="protein sequence ID" value="SJZ31898.1"/>
    <property type="molecule type" value="Genomic_DNA"/>
</dbReference>
<protein>
    <submittedName>
        <fullName evidence="2">YD repeat-containing protein</fullName>
    </submittedName>
</protein>
<name>A0A1T4JP24_PORCN</name>
<evidence type="ECO:0000313" key="3">
    <source>
        <dbReference type="Proteomes" id="UP000189956"/>
    </source>
</evidence>
<accession>A0A1T4JP24</accession>
<proteinExistence type="predicted"/>
<evidence type="ECO:0000256" key="1">
    <source>
        <dbReference type="SAM" id="SignalP"/>
    </source>
</evidence>
<feature type="signal peptide" evidence="1">
    <location>
        <begin position="1"/>
        <end position="25"/>
    </location>
</feature>
<dbReference type="Gene3D" id="2.180.10.10">
    <property type="entry name" value="RHS repeat-associated core"/>
    <property type="match status" value="1"/>
</dbReference>
<keyword evidence="1" id="KW-0732">Signal</keyword>
<feature type="chain" id="PRO_5010567598" evidence="1">
    <location>
        <begin position="26"/>
        <end position="383"/>
    </location>
</feature>
<organism evidence="2 3">
    <name type="scientific">Porphyromonas cangingivalis</name>
    <dbReference type="NCBI Taxonomy" id="36874"/>
    <lineage>
        <taxon>Bacteria</taxon>
        <taxon>Pseudomonadati</taxon>
        <taxon>Bacteroidota</taxon>
        <taxon>Bacteroidia</taxon>
        <taxon>Bacteroidales</taxon>
        <taxon>Porphyromonadaceae</taxon>
        <taxon>Porphyromonas</taxon>
    </lineage>
</organism>
<gene>
    <name evidence="2" type="ORF">SAMN02745205_00212</name>
</gene>
<reference evidence="2 3" key="1">
    <citation type="submission" date="2017-02" db="EMBL/GenBank/DDBJ databases">
        <authorList>
            <person name="Peterson S.W."/>
        </authorList>
    </citation>
    <scope>NUCLEOTIDE SEQUENCE [LARGE SCALE GENOMIC DNA]</scope>
    <source>
        <strain evidence="2 3">ATCC 700135</strain>
    </source>
</reference>
<dbReference type="Proteomes" id="UP000189956">
    <property type="component" value="Unassembled WGS sequence"/>
</dbReference>
<evidence type="ECO:0000313" key="2">
    <source>
        <dbReference type="EMBL" id="SJZ31898.1"/>
    </source>
</evidence>
<sequence length="383" mass="44007">MASSCPMKSKILLLCILFLAACAQAPKSFPAEETDLSKFDLKGDVKSCTYHAYHQFDDVDTLSAYWQGPLLERVETRFFDVHGMVVFILTEDIDGHSTEVAFFHDDDHRVVEIAQAREPGTILFKESHAYDKDGNRIESLKMEPFDQPERRMTYTYDHNGKLVEERSYHGADTVTSRVVLSYNDAGKVSKISNYIGRTILSSEEVRTYGADGILTEAIETYNGDDHYVSIESRYDREERVIETIMRDHTGGYRKHVFVYGKNGSMDKSIYLVEGDDSSTFVGVDRVVCDQQGRTIEEAFLEPGEDGQLHPLRRLIHRYDEDGRLLETLYLDPDGNREALRTWQYEYDAKGNWVRQVMSHSENSDSDALTKTITITTRKIEYYR</sequence>